<evidence type="ECO:0000256" key="1">
    <source>
        <dbReference type="SAM" id="MobiDB-lite"/>
    </source>
</evidence>
<name>N1WDS3_9LEPT</name>
<gene>
    <name evidence="2" type="ORF">LEP1GSC060_2788</name>
</gene>
<evidence type="ECO:0000313" key="3">
    <source>
        <dbReference type="Proteomes" id="UP000012313"/>
    </source>
</evidence>
<accession>N1WDS3</accession>
<dbReference type="Proteomes" id="UP000012313">
    <property type="component" value="Unassembled WGS sequence"/>
</dbReference>
<evidence type="ECO:0000313" key="2">
    <source>
        <dbReference type="EMBL" id="EMY78401.1"/>
    </source>
</evidence>
<proteinExistence type="predicted"/>
<keyword evidence="3" id="KW-1185">Reference proteome</keyword>
<dbReference type="EMBL" id="AOHC02000022">
    <property type="protein sequence ID" value="EMY78401.1"/>
    <property type="molecule type" value="Genomic_DNA"/>
</dbReference>
<comment type="caution">
    <text evidence="2">The sequence shown here is derived from an EMBL/GenBank/DDBJ whole genome shotgun (WGS) entry which is preliminary data.</text>
</comment>
<reference evidence="2" key="1">
    <citation type="submission" date="2013-03" db="EMBL/GenBank/DDBJ databases">
        <authorList>
            <person name="Harkins D.M."/>
            <person name="Durkin A.S."/>
            <person name="Brinkac L.M."/>
            <person name="Haft D.H."/>
            <person name="Selengut J.D."/>
            <person name="Sanka R."/>
            <person name="DePew J."/>
            <person name="Purushe J."/>
            <person name="Hartskeerl R.A."/>
            <person name="Ahmed A."/>
            <person name="van der Linden H."/>
            <person name="Goris M.G.A."/>
            <person name="Vinetz J.M."/>
            <person name="Sutton G.G."/>
            <person name="Nierman W.C."/>
            <person name="Fouts D.E."/>
        </authorList>
    </citation>
    <scope>NUCLEOTIDE SEQUENCE [LARGE SCALE GENOMIC DNA]</scope>
    <source>
        <strain evidence="2">ICFT</strain>
    </source>
</reference>
<organism evidence="2 3">
    <name type="scientific">Leptospira weilii serovar Ranarum str. ICFT</name>
    <dbReference type="NCBI Taxonomy" id="1218598"/>
    <lineage>
        <taxon>Bacteria</taxon>
        <taxon>Pseudomonadati</taxon>
        <taxon>Spirochaetota</taxon>
        <taxon>Spirochaetia</taxon>
        <taxon>Leptospirales</taxon>
        <taxon>Leptospiraceae</taxon>
        <taxon>Leptospira</taxon>
    </lineage>
</organism>
<feature type="compositionally biased region" description="Low complexity" evidence="1">
    <location>
        <begin position="21"/>
        <end position="30"/>
    </location>
</feature>
<dbReference type="STRING" id="1218598.LEP1GSC060_2788"/>
<sequence length="49" mass="5252">MTKKKSIKTKVQKNGKKPSVKKIPSVPVLSSSTNGIAVNITPQKTKSSE</sequence>
<protein>
    <submittedName>
        <fullName evidence="2">Uncharacterized protein</fullName>
    </submittedName>
</protein>
<dbReference type="RefSeq" id="WP_002999624.1">
    <property type="nucleotide sequence ID" value="NZ_AOHC02000022.1"/>
</dbReference>
<feature type="compositionally biased region" description="Basic residues" evidence="1">
    <location>
        <begin position="1"/>
        <end position="20"/>
    </location>
</feature>
<feature type="region of interest" description="Disordered" evidence="1">
    <location>
        <begin position="1"/>
        <end position="30"/>
    </location>
</feature>
<dbReference type="AlphaFoldDB" id="N1WDS3"/>